<keyword evidence="8" id="KW-1185">Reference proteome</keyword>
<comment type="subcellular location">
    <subcellularLocation>
        <location evidence="1">Cell membrane</location>
    </subcellularLocation>
</comment>
<dbReference type="CDD" id="cd02522">
    <property type="entry name" value="GT_2_like_a"/>
    <property type="match status" value="1"/>
</dbReference>
<protein>
    <submittedName>
        <fullName evidence="7">TIGR04283 family arsenosugar biosynthesis glycosyltransferase</fullName>
    </submittedName>
</protein>
<comment type="caution">
    <text evidence="7">The sequence shown here is derived from an EMBL/GenBank/DDBJ whole genome shotgun (WGS) entry which is preliminary data.</text>
</comment>
<evidence type="ECO:0000256" key="2">
    <source>
        <dbReference type="ARBA" id="ARBA00022475"/>
    </source>
</evidence>
<dbReference type="NCBIfam" id="TIGR04283">
    <property type="entry name" value="glyco_like_mftF"/>
    <property type="match status" value="1"/>
</dbReference>
<dbReference type="Pfam" id="PF00535">
    <property type="entry name" value="Glycos_transf_2"/>
    <property type="match status" value="1"/>
</dbReference>
<dbReference type="SUPFAM" id="SSF53448">
    <property type="entry name" value="Nucleotide-diphospho-sugar transferases"/>
    <property type="match status" value="1"/>
</dbReference>
<evidence type="ECO:0000256" key="4">
    <source>
        <dbReference type="ARBA" id="ARBA00022679"/>
    </source>
</evidence>
<evidence type="ECO:0000256" key="5">
    <source>
        <dbReference type="ARBA" id="ARBA00023136"/>
    </source>
</evidence>
<dbReference type="InterPro" id="IPR029044">
    <property type="entry name" value="Nucleotide-diphossugar_trans"/>
</dbReference>
<evidence type="ECO:0000256" key="1">
    <source>
        <dbReference type="ARBA" id="ARBA00004236"/>
    </source>
</evidence>
<keyword evidence="2" id="KW-1003">Cell membrane</keyword>
<keyword evidence="4" id="KW-0808">Transferase</keyword>
<dbReference type="InterPro" id="IPR026461">
    <property type="entry name" value="Trfase_2_rSAM/seldom_assoc"/>
</dbReference>
<evidence type="ECO:0000313" key="8">
    <source>
        <dbReference type="Proteomes" id="UP001179363"/>
    </source>
</evidence>
<dbReference type="PANTHER" id="PTHR43646:SF2">
    <property type="entry name" value="GLYCOSYLTRANSFERASE 2-LIKE DOMAIN-CONTAINING PROTEIN"/>
    <property type="match status" value="1"/>
</dbReference>
<dbReference type="Gene3D" id="3.90.550.10">
    <property type="entry name" value="Spore Coat Polysaccharide Biosynthesis Protein SpsA, Chain A"/>
    <property type="match status" value="1"/>
</dbReference>
<keyword evidence="5" id="KW-0472">Membrane</keyword>
<dbReference type="InterPro" id="IPR001173">
    <property type="entry name" value="Glyco_trans_2-like"/>
</dbReference>
<accession>A0ABS9ED75</accession>
<gene>
    <name evidence="7" type="ORF">L1I30_04075</name>
</gene>
<proteinExistence type="predicted"/>
<keyword evidence="3" id="KW-0328">Glycosyltransferase</keyword>
<evidence type="ECO:0000259" key="6">
    <source>
        <dbReference type="Pfam" id="PF00535"/>
    </source>
</evidence>
<dbReference type="PANTHER" id="PTHR43646">
    <property type="entry name" value="GLYCOSYLTRANSFERASE"/>
    <property type="match status" value="1"/>
</dbReference>
<name>A0ABS9ED75_9FLAO</name>
<feature type="domain" description="Glycosyltransferase 2-like" evidence="6">
    <location>
        <begin position="3"/>
        <end position="124"/>
    </location>
</feature>
<dbReference type="Proteomes" id="UP001179363">
    <property type="component" value="Unassembled WGS sequence"/>
</dbReference>
<sequence>MISIIIPVYNEEAQLPRLLQHIQEFSSNNITEIIVVDGGSTDATKEIVRKTPAVRFIYSEKGRAKQMNAGAAAATSKILYFLHADSFPPLHFDSAIVNQVGTGNKAGCFRMKFDKNHWWLNLMGWFTTINHKACRGGDQSLFITKELFNEIGGFDEIYIVFEDNDLIGKLYKRKSFTIIPKWLTTSARRYEKVGIWKLQYFFALLYLKKMKGATPEELYQYYKKKLS</sequence>
<reference evidence="7" key="1">
    <citation type="submission" date="2022-01" db="EMBL/GenBank/DDBJ databases">
        <title>Gillisia lutea sp. nov., isolated from marine plastic residues from the Malvarosa beach (Valencia, Spain).</title>
        <authorList>
            <person name="Vidal-Verdu A."/>
            <person name="Molina-Menor E."/>
            <person name="Satari L."/>
            <person name="Pascual J."/>
            <person name="Pereto J."/>
            <person name="Porcar M."/>
        </authorList>
    </citation>
    <scope>NUCLEOTIDE SEQUENCE</scope>
    <source>
        <strain evidence="7">M10.2A</strain>
    </source>
</reference>
<evidence type="ECO:0000256" key="3">
    <source>
        <dbReference type="ARBA" id="ARBA00022676"/>
    </source>
</evidence>
<dbReference type="EMBL" id="JAKGTH010000006">
    <property type="protein sequence ID" value="MCF4100836.1"/>
    <property type="molecule type" value="Genomic_DNA"/>
</dbReference>
<organism evidence="7 8">
    <name type="scientific">Gillisia lutea</name>
    <dbReference type="NCBI Taxonomy" id="2909668"/>
    <lineage>
        <taxon>Bacteria</taxon>
        <taxon>Pseudomonadati</taxon>
        <taxon>Bacteroidota</taxon>
        <taxon>Flavobacteriia</taxon>
        <taxon>Flavobacteriales</taxon>
        <taxon>Flavobacteriaceae</taxon>
        <taxon>Gillisia</taxon>
    </lineage>
</organism>
<evidence type="ECO:0000313" key="7">
    <source>
        <dbReference type="EMBL" id="MCF4100836.1"/>
    </source>
</evidence>
<dbReference type="RefSeq" id="WP_236132971.1">
    <property type="nucleotide sequence ID" value="NZ_JAKGTH010000006.1"/>
</dbReference>